<comment type="caution">
    <text evidence="5">The sequence shown here is derived from an EMBL/GenBank/DDBJ whole genome shotgun (WGS) entry which is preliminary data.</text>
</comment>
<reference evidence="5 6" key="1">
    <citation type="submission" date="2017-03" db="EMBL/GenBank/DDBJ databases">
        <title>Draft genome sequence of Streptomyces scabrisporus NF3, endophyte isolated from Amphipterygium adstringens.</title>
        <authorList>
            <person name="Vazquez M."/>
            <person name="Ceapa C.D."/>
            <person name="Rodriguez Luna D."/>
            <person name="Sanchez Esquivel S."/>
        </authorList>
    </citation>
    <scope>NUCLEOTIDE SEQUENCE [LARGE SCALE GENOMIC DNA]</scope>
    <source>
        <strain evidence="5 6">NF3</strain>
    </source>
</reference>
<evidence type="ECO:0000313" key="6">
    <source>
        <dbReference type="Proteomes" id="UP000190037"/>
    </source>
</evidence>
<evidence type="ECO:0000259" key="4">
    <source>
        <dbReference type="PROSITE" id="PS50949"/>
    </source>
</evidence>
<evidence type="ECO:0000256" key="3">
    <source>
        <dbReference type="ARBA" id="ARBA00023163"/>
    </source>
</evidence>
<evidence type="ECO:0000256" key="2">
    <source>
        <dbReference type="ARBA" id="ARBA00023125"/>
    </source>
</evidence>
<dbReference type="AlphaFoldDB" id="A0A1T3P434"/>
<dbReference type="PANTHER" id="PTHR43537:SF47">
    <property type="entry name" value="REGULATORY PROTEIN GNTR HTH"/>
    <property type="match status" value="1"/>
</dbReference>
<evidence type="ECO:0000313" key="5">
    <source>
        <dbReference type="EMBL" id="OPC83859.1"/>
    </source>
</evidence>
<name>A0A1T3P434_9ACTN</name>
<dbReference type="Gene3D" id="1.10.10.10">
    <property type="entry name" value="Winged helix-like DNA-binding domain superfamily/Winged helix DNA-binding domain"/>
    <property type="match status" value="1"/>
</dbReference>
<dbReference type="SMART" id="SM00895">
    <property type="entry name" value="FCD"/>
    <property type="match status" value="1"/>
</dbReference>
<dbReference type="RefSeq" id="WP_078978156.1">
    <property type="nucleotide sequence ID" value="NZ_MWQN01000001.1"/>
</dbReference>
<keyword evidence="3" id="KW-0804">Transcription</keyword>
<dbReference type="InterPro" id="IPR011711">
    <property type="entry name" value="GntR_C"/>
</dbReference>
<dbReference type="STRING" id="159449.B4N89_25600"/>
<evidence type="ECO:0000256" key="1">
    <source>
        <dbReference type="ARBA" id="ARBA00023015"/>
    </source>
</evidence>
<proteinExistence type="predicted"/>
<dbReference type="CDD" id="cd07377">
    <property type="entry name" value="WHTH_GntR"/>
    <property type="match status" value="1"/>
</dbReference>
<sequence>MTFGPLRRNPLVGQAAERLRDQIAAGRWPIGTKLPGEVALGRELGIGRSTVREAIRALAGAGLVESRQGSGVFVIATEPTEDLTARLRRASAVEVYEVRNLIEVRAAMLAAERRTDEDLAVLDARLLARAAALGDDEAYIDADIAFHAAIVAAAHNEVLTDLFAVFQVTMRPGLLDLLAAMDAKHLRATAADPGADAHAAMVAAIRAGDAATAGRVTETELALSLQILHD</sequence>
<accession>A0A1T3P434</accession>
<dbReference type="EMBL" id="MWQN01000001">
    <property type="protein sequence ID" value="OPC83859.1"/>
    <property type="molecule type" value="Genomic_DNA"/>
</dbReference>
<dbReference type="InterPro" id="IPR036390">
    <property type="entry name" value="WH_DNA-bd_sf"/>
</dbReference>
<keyword evidence="2" id="KW-0238">DNA-binding</keyword>
<keyword evidence="1" id="KW-0805">Transcription regulation</keyword>
<dbReference type="InterPro" id="IPR036388">
    <property type="entry name" value="WH-like_DNA-bd_sf"/>
</dbReference>
<dbReference type="Gene3D" id="1.20.120.530">
    <property type="entry name" value="GntR ligand-binding domain-like"/>
    <property type="match status" value="1"/>
</dbReference>
<dbReference type="PRINTS" id="PR00035">
    <property type="entry name" value="HTHGNTR"/>
</dbReference>
<dbReference type="Pfam" id="PF00392">
    <property type="entry name" value="GntR"/>
    <property type="match status" value="1"/>
</dbReference>
<dbReference type="SMART" id="SM00345">
    <property type="entry name" value="HTH_GNTR"/>
    <property type="match status" value="1"/>
</dbReference>
<dbReference type="InterPro" id="IPR008920">
    <property type="entry name" value="TF_FadR/GntR_C"/>
</dbReference>
<dbReference type="Proteomes" id="UP000190037">
    <property type="component" value="Unassembled WGS sequence"/>
</dbReference>
<dbReference type="InterPro" id="IPR000524">
    <property type="entry name" value="Tscrpt_reg_HTH_GntR"/>
</dbReference>
<organism evidence="5 6">
    <name type="scientific">Embleya scabrispora</name>
    <dbReference type="NCBI Taxonomy" id="159449"/>
    <lineage>
        <taxon>Bacteria</taxon>
        <taxon>Bacillati</taxon>
        <taxon>Actinomycetota</taxon>
        <taxon>Actinomycetes</taxon>
        <taxon>Kitasatosporales</taxon>
        <taxon>Streptomycetaceae</taxon>
        <taxon>Embleya</taxon>
    </lineage>
</organism>
<dbReference type="PROSITE" id="PS50949">
    <property type="entry name" value="HTH_GNTR"/>
    <property type="match status" value="1"/>
</dbReference>
<keyword evidence="6" id="KW-1185">Reference proteome</keyword>
<dbReference type="SUPFAM" id="SSF46785">
    <property type="entry name" value="Winged helix' DNA-binding domain"/>
    <property type="match status" value="1"/>
</dbReference>
<dbReference type="OrthoDB" id="3575876at2"/>
<dbReference type="SUPFAM" id="SSF48008">
    <property type="entry name" value="GntR ligand-binding domain-like"/>
    <property type="match status" value="1"/>
</dbReference>
<dbReference type="GO" id="GO:0003700">
    <property type="term" value="F:DNA-binding transcription factor activity"/>
    <property type="evidence" value="ECO:0007669"/>
    <property type="project" value="InterPro"/>
</dbReference>
<dbReference type="PANTHER" id="PTHR43537">
    <property type="entry name" value="TRANSCRIPTIONAL REGULATOR, GNTR FAMILY"/>
    <property type="match status" value="1"/>
</dbReference>
<gene>
    <name evidence="5" type="ORF">B4N89_25600</name>
</gene>
<dbReference type="Pfam" id="PF07729">
    <property type="entry name" value="FCD"/>
    <property type="match status" value="1"/>
</dbReference>
<dbReference type="GO" id="GO:0003677">
    <property type="term" value="F:DNA binding"/>
    <property type="evidence" value="ECO:0007669"/>
    <property type="project" value="UniProtKB-KW"/>
</dbReference>
<feature type="domain" description="HTH gntR-type" evidence="4">
    <location>
        <begin position="9"/>
        <end position="77"/>
    </location>
</feature>
<protein>
    <submittedName>
        <fullName evidence="5">GntR family transcriptional regulator</fullName>
    </submittedName>
</protein>